<sequence length="124" mass="13842">MSASNPRPATAEPRWPHQSPDDTWEQARDAAFAEFLRRRLTYIDATGCREERQLAAGIERILSEWEGNRTLARAADVEEFAARISTLGWALRSLAEPAWRGTPGWDEAFEPLALPPGARPKAVS</sequence>
<name>A0A7W9WL01_9ACTN</name>
<dbReference type="AlphaFoldDB" id="A0A7W9WL01"/>
<protein>
    <submittedName>
        <fullName evidence="2">Uncharacterized protein</fullName>
    </submittedName>
</protein>
<dbReference type="EMBL" id="JACHGV010000015">
    <property type="protein sequence ID" value="MBB6080958.1"/>
    <property type="molecule type" value="Genomic_DNA"/>
</dbReference>
<dbReference type="RefSeq" id="WP_184566357.1">
    <property type="nucleotide sequence ID" value="NZ_BAAARS010000012.1"/>
</dbReference>
<organism evidence="2 3">
    <name type="scientific">Streptomyces paradoxus</name>
    <dbReference type="NCBI Taxonomy" id="66375"/>
    <lineage>
        <taxon>Bacteria</taxon>
        <taxon>Bacillati</taxon>
        <taxon>Actinomycetota</taxon>
        <taxon>Actinomycetes</taxon>
        <taxon>Kitasatosporales</taxon>
        <taxon>Streptomycetaceae</taxon>
        <taxon>Streptomyces</taxon>
    </lineage>
</organism>
<proteinExistence type="predicted"/>
<evidence type="ECO:0000256" key="1">
    <source>
        <dbReference type="SAM" id="MobiDB-lite"/>
    </source>
</evidence>
<evidence type="ECO:0000313" key="2">
    <source>
        <dbReference type="EMBL" id="MBB6080958.1"/>
    </source>
</evidence>
<comment type="caution">
    <text evidence="2">The sequence shown here is derived from an EMBL/GenBank/DDBJ whole genome shotgun (WGS) entry which is preliminary data.</text>
</comment>
<gene>
    <name evidence="2" type="ORF">HNR57_006909</name>
</gene>
<reference evidence="2 3" key="1">
    <citation type="submission" date="2020-08" db="EMBL/GenBank/DDBJ databases">
        <title>Genomic Encyclopedia of Type Strains, Phase IV (KMG-IV): sequencing the most valuable type-strain genomes for metagenomic binning, comparative biology and taxonomic classification.</title>
        <authorList>
            <person name="Goeker M."/>
        </authorList>
    </citation>
    <scope>NUCLEOTIDE SEQUENCE [LARGE SCALE GENOMIC DNA]</scope>
    <source>
        <strain evidence="2 3">DSM 43350</strain>
    </source>
</reference>
<dbReference type="Proteomes" id="UP000591537">
    <property type="component" value="Unassembled WGS sequence"/>
</dbReference>
<accession>A0A7W9WL01</accession>
<keyword evidence="3" id="KW-1185">Reference proteome</keyword>
<feature type="region of interest" description="Disordered" evidence="1">
    <location>
        <begin position="1"/>
        <end position="24"/>
    </location>
</feature>
<evidence type="ECO:0000313" key="3">
    <source>
        <dbReference type="Proteomes" id="UP000591537"/>
    </source>
</evidence>